<dbReference type="Pfam" id="PF00501">
    <property type="entry name" value="AMP-binding"/>
    <property type="match status" value="1"/>
</dbReference>
<dbReference type="InterPro" id="IPR045851">
    <property type="entry name" value="AMP-bd_C_sf"/>
</dbReference>
<dbReference type="PROSITE" id="PS50075">
    <property type="entry name" value="CARRIER"/>
    <property type="match status" value="1"/>
</dbReference>
<feature type="domain" description="Carrier" evidence="5">
    <location>
        <begin position="593"/>
        <end position="672"/>
    </location>
</feature>
<evidence type="ECO:0000256" key="3">
    <source>
        <dbReference type="ARBA" id="ARBA00022553"/>
    </source>
</evidence>
<dbReference type="InterPro" id="IPR042099">
    <property type="entry name" value="ANL_N_sf"/>
</dbReference>
<dbReference type="PANTHER" id="PTHR43201">
    <property type="entry name" value="ACYL-COA SYNTHETASE"/>
    <property type="match status" value="1"/>
</dbReference>
<protein>
    <recommendedName>
        <fullName evidence="5">Carrier domain-containing protein</fullName>
    </recommendedName>
</protein>
<keyword evidence="2" id="KW-0596">Phosphopantetheine</keyword>
<keyword evidence="4" id="KW-0436">Ligase</keyword>
<dbReference type="InterPro" id="IPR020806">
    <property type="entry name" value="PKS_PP-bd"/>
</dbReference>
<dbReference type="Gene3D" id="3.40.50.12780">
    <property type="entry name" value="N-terminal domain of ligase-like"/>
    <property type="match status" value="1"/>
</dbReference>
<dbReference type="AlphaFoldDB" id="A0AAE0X0X8"/>
<evidence type="ECO:0000313" key="7">
    <source>
        <dbReference type="Proteomes" id="UP001270362"/>
    </source>
</evidence>
<sequence>MQPTSSHATGVSFLDGGSIKLEASDYPASWQRFLDSVSLYPDNAALVSMHQSSSLFSIPSLPSLITNGDSESHQLPEDEVEAESKRYLRWSYRSLKSGIERLAISLQALGIEAGMVMVTFLPNGAEYVLTKMAAHMMGCIFAPLNPASLVNEDEVNHLLPIKVVVEDLGAEPEPPPADWQRFDHLMTYQSSETGSISPLTAWTDETLLCTSGTTSLPKVCVITTQQASYTMRTQLKQQGFSSEDVVVCVAPNNHVAGIESMMCALVCGGTVVFPSARFDADAFARAANLECATYTFLVPTMVVAISRQLNFEKERRRIASLRSVSLGGSPVTRHVLQLCVDMLGSPAACPVFGSTEGAFVRTGDRGIQELIEASGSREMDVAVPVGLGAVPGQALKVCDPGDNSKILPIGGVGELHMSSLGVCSGYVDDWKNPRFYHEEGRNWYNTGDQACFDGEGHIYVLGRYKDMIIRGGENIAPAAIEAVLEAEPTLAHLGIQIVGATDEDGLAGEVVVAVTRNRMDSDTMVTVRDAVVRHMGAACAPEFSVSLEDLGLYDFPRTAVGKVQKNKLADLVARYRSGLKPDGDLTQPAAVQSDTLDQLTRIWSEAVGISSHDPSKLLPSDTQVAELPVDSIAVMRVRDRLAKALGGRTLSLTEIGQGGTIRELAVLLDTKPSEQNGSVELEATDATAQNQGPPDVDDMVHLIEDPSLFQPTKDLVTEVIKDFGLSWEKDVRDVMPLTDFNRLSLGVGTFLRLNLKTVLVTKNGVTKQQLREAVMRVIINNPLMASFVVSDAETLGPDLALHVVVNLTEEFLDKYVVGDGGVVKDVPGLMEFGNRQNYPECKDASPPGPLSKFWLFDVTETGSAGYVLNTSHTVMDATFAALVSDDLEAALTKPQAPLRRHMEYKMWADSSFVLRSSPAARAGVKYHVGVLKGLSKHRHAIWPPQSPMYLPREIHMPVDGANGLKHVFNVPGWLELRARYPEISPHIPLKAAFALFLMGKTRHTHAMFTQLEAERSRWPFVPKSMDDDQTGDYPASDVGGLTIQSIINLVSIQRDETAIAFMQRIQAAQKLQTKHASAPRRAIFDAIGPDAAAMVPWVGVAANFNWLGANMRETKDRFSSFEIAGILIDRRVFGCFLMGGMMASESGTKLWIDLHGTTFSLAELHDMTRELEQLTTWLLDESNWGRHVAGVVHRAAETGSSAFQVGAPFRSDARLVVAAA</sequence>
<reference evidence="6" key="2">
    <citation type="submission" date="2023-06" db="EMBL/GenBank/DDBJ databases">
        <authorList>
            <consortium name="Lawrence Berkeley National Laboratory"/>
            <person name="Haridas S."/>
            <person name="Hensen N."/>
            <person name="Bonometti L."/>
            <person name="Westerberg I."/>
            <person name="Brannstrom I.O."/>
            <person name="Guillou S."/>
            <person name="Cros-Aarteil S."/>
            <person name="Calhoun S."/>
            <person name="Kuo A."/>
            <person name="Mondo S."/>
            <person name="Pangilinan J."/>
            <person name="Riley R."/>
            <person name="Labutti K."/>
            <person name="Andreopoulos B."/>
            <person name="Lipzen A."/>
            <person name="Chen C."/>
            <person name="Yanf M."/>
            <person name="Daum C."/>
            <person name="Ng V."/>
            <person name="Clum A."/>
            <person name="Steindorff A."/>
            <person name="Ohm R."/>
            <person name="Martin F."/>
            <person name="Silar P."/>
            <person name="Natvig D."/>
            <person name="Lalanne C."/>
            <person name="Gautier V."/>
            <person name="Ament-Velasquez S.L."/>
            <person name="Kruys A."/>
            <person name="Hutchinson M.I."/>
            <person name="Powell A.J."/>
            <person name="Barry K."/>
            <person name="Miller A.N."/>
            <person name="Grigoriev I.V."/>
            <person name="Debuchy R."/>
            <person name="Gladieux P."/>
            <person name="Thoren M.H."/>
            <person name="Johannesson H."/>
        </authorList>
    </citation>
    <scope>NUCLEOTIDE SEQUENCE</scope>
    <source>
        <strain evidence="6">CBS 314.62</strain>
    </source>
</reference>
<dbReference type="Gene3D" id="1.10.1200.10">
    <property type="entry name" value="ACP-like"/>
    <property type="match status" value="1"/>
</dbReference>
<evidence type="ECO:0000259" key="5">
    <source>
        <dbReference type="PROSITE" id="PS50075"/>
    </source>
</evidence>
<dbReference type="Proteomes" id="UP001270362">
    <property type="component" value="Unassembled WGS sequence"/>
</dbReference>
<dbReference type="EMBL" id="JAULSO010000005">
    <property type="protein sequence ID" value="KAK3682370.1"/>
    <property type="molecule type" value="Genomic_DNA"/>
</dbReference>
<dbReference type="InterPro" id="IPR000873">
    <property type="entry name" value="AMP-dep_synth/lig_dom"/>
</dbReference>
<dbReference type="PROSITE" id="PS00455">
    <property type="entry name" value="AMP_BINDING"/>
    <property type="match status" value="1"/>
</dbReference>
<comment type="similarity">
    <text evidence="1">Belongs to the ATP-dependent AMP-binding enzyme family.</text>
</comment>
<evidence type="ECO:0000256" key="4">
    <source>
        <dbReference type="ARBA" id="ARBA00022598"/>
    </source>
</evidence>
<evidence type="ECO:0000256" key="2">
    <source>
        <dbReference type="ARBA" id="ARBA00022450"/>
    </source>
</evidence>
<organism evidence="6 7">
    <name type="scientific">Podospora appendiculata</name>
    <dbReference type="NCBI Taxonomy" id="314037"/>
    <lineage>
        <taxon>Eukaryota</taxon>
        <taxon>Fungi</taxon>
        <taxon>Dikarya</taxon>
        <taxon>Ascomycota</taxon>
        <taxon>Pezizomycotina</taxon>
        <taxon>Sordariomycetes</taxon>
        <taxon>Sordariomycetidae</taxon>
        <taxon>Sordariales</taxon>
        <taxon>Podosporaceae</taxon>
        <taxon>Podospora</taxon>
    </lineage>
</organism>
<dbReference type="Gene3D" id="3.30.300.30">
    <property type="match status" value="1"/>
</dbReference>
<gene>
    <name evidence="6" type="ORF">B0T22DRAFT_386771</name>
</gene>
<keyword evidence="7" id="KW-1185">Reference proteome</keyword>
<accession>A0AAE0X0X8</accession>
<dbReference type="PANTHER" id="PTHR43201:SF5">
    <property type="entry name" value="MEDIUM-CHAIN ACYL-COA LIGASE ACSF2, MITOCHONDRIAL"/>
    <property type="match status" value="1"/>
</dbReference>
<dbReference type="GO" id="GO:0006631">
    <property type="term" value="P:fatty acid metabolic process"/>
    <property type="evidence" value="ECO:0007669"/>
    <property type="project" value="TreeGrafter"/>
</dbReference>
<dbReference type="SMART" id="SM00823">
    <property type="entry name" value="PKS_PP"/>
    <property type="match status" value="1"/>
</dbReference>
<keyword evidence="3" id="KW-0597">Phosphoprotein</keyword>
<dbReference type="SUPFAM" id="SSF47336">
    <property type="entry name" value="ACP-like"/>
    <property type="match status" value="1"/>
</dbReference>
<dbReference type="GO" id="GO:0031177">
    <property type="term" value="F:phosphopantetheine binding"/>
    <property type="evidence" value="ECO:0007669"/>
    <property type="project" value="InterPro"/>
</dbReference>
<comment type="caution">
    <text evidence="6">The sequence shown here is derived from an EMBL/GenBank/DDBJ whole genome shotgun (WGS) entry which is preliminary data.</text>
</comment>
<dbReference type="InterPro" id="IPR009081">
    <property type="entry name" value="PP-bd_ACP"/>
</dbReference>
<dbReference type="InterPro" id="IPR036736">
    <property type="entry name" value="ACP-like_sf"/>
</dbReference>
<dbReference type="InterPro" id="IPR020845">
    <property type="entry name" value="AMP-binding_CS"/>
</dbReference>
<reference evidence="6" key="1">
    <citation type="journal article" date="2023" name="Mol. Phylogenet. Evol.">
        <title>Genome-scale phylogeny and comparative genomics of the fungal order Sordariales.</title>
        <authorList>
            <person name="Hensen N."/>
            <person name="Bonometti L."/>
            <person name="Westerberg I."/>
            <person name="Brannstrom I.O."/>
            <person name="Guillou S."/>
            <person name="Cros-Aarteil S."/>
            <person name="Calhoun S."/>
            <person name="Haridas S."/>
            <person name="Kuo A."/>
            <person name="Mondo S."/>
            <person name="Pangilinan J."/>
            <person name="Riley R."/>
            <person name="LaButti K."/>
            <person name="Andreopoulos B."/>
            <person name="Lipzen A."/>
            <person name="Chen C."/>
            <person name="Yan M."/>
            <person name="Daum C."/>
            <person name="Ng V."/>
            <person name="Clum A."/>
            <person name="Steindorff A."/>
            <person name="Ohm R.A."/>
            <person name="Martin F."/>
            <person name="Silar P."/>
            <person name="Natvig D.O."/>
            <person name="Lalanne C."/>
            <person name="Gautier V."/>
            <person name="Ament-Velasquez S.L."/>
            <person name="Kruys A."/>
            <person name="Hutchinson M.I."/>
            <person name="Powell A.J."/>
            <person name="Barry K."/>
            <person name="Miller A.N."/>
            <person name="Grigoriev I.V."/>
            <person name="Debuchy R."/>
            <person name="Gladieux P."/>
            <person name="Hiltunen Thoren M."/>
            <person name="Johannesson H."/>
        </authorList>
    </citation>
    <scope>NUCLEOTIDE SEQUENCE</scope>
    <source>
        <strain evidence="6">CBS 314.62</strain>
    </source>
</reference>
<proteinExistence type="inferred from homology"/>
<dbReference type="SUPFAM" id="SSF56801">
    <property type="entry name" value="Acetyl-CoA synthetase-like"/>
    <property type="match status" value="1"/>
</dbReference>
<evidence type="ECO:0000256" key="1">
    <source>
        <dbReference type="ARBA" id="ARBA00006432"/>
    </source>
</evidence>
<dbReference type="GO" id="GO:0031956">
    <property type="term" value="F:medium-chain fatty acid-CoA ligase activity"/>
    <property type="evidence" value="ECO:0007669"/>
    <property type="project" value="TreeGrafter"/>
</dbReference>
<name>A0AAE0X0X8_9PEZI</name>
<dbReference type="CDD" id="cd04433">
    <property type="entry name" value="AFD_class_I"/>
    <property type="match status" value="1"/>
</dbReference>
<evidence type="ECO:0000313" key="6">
    <source>
        <dbReference type="EMBL" id="KAK3682370.1"/>
    </source>
</evidence>